<proteinExistence type="predicted"/>
<organism evidence="1 2">
    <name type="scientific">Umbra pygmaea</name>
    <name type="common">Eastern mudminnow</name>
    <dbReference type="NCBI Taxonomy" id="75934"/>
    <lineage>
        <taxon>Eukaryota</taxon>
        <taxon>Metazoa</taxon>
        <taxon>Chordata</taxon>
        <taxon>Craniata</taxon>
        <taxon>Vertebrata</taxon>
        <taxon>Euteleostomi</taxon>
        <taxon>Actinopterygii</taxon>
        <taxon>Neopterygii</taxon>
        <taxon>Teleostei</taxon>
        <taxon>Protacanthopterygii</taxon>
        <taxon>Esociformes</taxon>
        <taxon>Umbridae</taxon>
        <taxon>Umbra</taxon>
    </lineage>
</organism>
<name>A0ABD0WCW4_UMBPY</name>
<dbReference type="Proteomes" id="UP001557470">
    <property type="component" value="Unassembled WGS sequence"/>
</dbReference>
<dbReference type="AlphaFoldDB" id="A0ABD0WCW4"/>
<accession>A0ABD0WCW4</accession>
<evidence type="ECO:0000313" key="1">
    <source>
        <dbReference type="EMBL" id="KAL0967718.1"/>
    </source>
</evidence>
<sequence>MIDSSALVTSPYDKKARWGREGTNQLDCYSRGERSGLPSAIGFLRIVRAIFYFQHTQLRRYVQEKALGTVQKLHFVRRGKAWNKHELMWNLLDPKAGRKTGHSASLSGTD</sequence>
<comment type="caution">
    <text evidence="1">The sequence shown here is derived from an EMBL/GenBank/DDBJ whole genome shotgun (WGS) entry which is preliminary data.</text>
</comment>
<gene>
    <name evidence="1" type="ORF">UPYG_G00256000</name>
</gene>
<reference evidence="1 2" key="1">
    <citation type="submission" date="2024-06" db="EMBL/GenBank/DDBJ databases">
        <authorList>
            <person name="Pan Q."/>
            <person name="Wen M."/>
            <person name="Jouanno E."/>
            <person name="Zahm M."/>
            <person name="Klopp C."/>
            <person name="Cabau C."/>
            <person name="Louis A."/>
            <person name="Berthelot C."/>
            <person name="Parey E."/>
            <person name="Roest Crollius H."/>
            <person name="Montfort J."/>
            <person name="Robinson-Rechavi M."/>
            <person name="Bouchez O."/>
            <person name="Lampietro C."/>
            <person name="Lopez Roques C."/>
            <person name="Donnadieu C."/>
            <person name="Postlethwait J."/>
            <person name="Bobe J."/>
            <person name="Verreycken H."/>
            <person name="Guiguen Y."/>
        </authorList>
    </citation>
    <scope>NUCLEOTIDE SEQUENCE [LARGE SCALE GENOMIC DNA]</scope>
    <source>
        <strain evidence="1">Up_M1</strain>
        <tissue evidence="1">Testis</tissue>
    </source>
</reference>
<keyword evidence="2" id="KW-1185">Reference proteome</keyword>
<protein>
    <submittedName>
        <fullName evidence="1">Uncharacterized protein</fullName>
    </submittedName>
</protein>
<evidence type="ECO:0000313" key="2">
    <source>
        <dbReference type="Proteomes" id="UP001557470"/>
    </source>
</evidence>
<dbReference type="EMBL" id="JAGEUA010000008">
    <property type="protein sequence ID" value="KAL0967718.1"/>
    <property type="molecule type" value="Genomic_DNA"/>
</dbReference>